<evidence type="ECO:0008006" key="3">
    <source>
        <dbReference type="Google" id="ProtNLM"/>
    </source>
</evidence>
<proteinExistence type="predicted"/>
<dbReference type="EMBL" id="VFPA01000008">
    <property type="protein sequence ID" value="TQM01881.1"/>
    <property type="molecule type" value="Genomic_DNA"/>
</dbReference>
<keyword evidence="2" id="KW-1185">Reference proteome</keyword>
<dbReference type="RefSeq" id="WP_142064886.1">
    <property type="nucleotide sequence ID" value="NZ_VFPA01000008.1"/>
</dbReference>
<protein>
    <recommendedName>
        <fullName evidence="3">MaoC dehydratase-like protein</fullName>
    </recommendedName>
</protein>
<dbReference type="OrthoDB" id="5182823at2"/>
<sequence>MDEDELAATVGRRFPGGRARIEPHVDWLLRDALGCAQAADGVLHPTVAFLAAQGGVGLGLEEVFAMFGASSADGPMLGEWSVDFARPLRADVEYAVRAVVESAIRKRGARTGVFDLVTALIEIVGPDGEVHAAVRPTYVFPRRAGVVA</sequence>
<comment type="caution">
    <text evidence="1">The sequence shown here is derived from an EMBL/GenBank/DDBJ whole genome shotgun (WGS) entry which is preliminary data.</text>
</comment>
<evidence type="ECO:0000313" key="2">
    <source>
        <dbReference type="Proteomes" id="UP000315677"/>
    </source>
</evidence>
<reference evidence="1 2" key="1">
    <citation type="submission" date="2019-06" db="EMBL/GenBank/DDBJ databases">
        <title>Sequencing the genomes of 1000 actinobacteria strains.</title>
        <authorList>
            <person name="Klenk H.-P."/>
        </authorList>
    </citation>
    <scope>NUCLEOTIDE SEQUENCE [LARGE SCALE GENOMIC DNA]</scope>
    <source>
        <strain evidence="1 2">DSM 45301</strain>
    </source>
</reference>
<evidence type="ECO:0000313" key="1">
    <source>
        <dbReference type="EMBL" id="TQM01881.1"/>
    </source>
</evidence>
<organism evidence="1 2">
    <name type="scientific">Pseudonocardia kunmingensis</name>
    <dbReference type="NCBI Taxonomy" id="630975"/>
    <lineage>
        <taxon>Bacteria</taxon>
        <taxon>Bacillati</taxon>
        <taxon>Actinomycetota</taxon>
        <taxon>Actinomycetes</taxon>
        <taxon>Pseudonocardiales</taxon>
        <taxon>Pseudonocardiaceae</taxon>
        <taxon>Pseudonocardia</taxon>
    </lineage>
</organism>
<dbReference type="AlphaFoldDB" id="A0A543CXS7"/>
<accession>A0A543CXS7</accession>
<name>A0A543CXS7_9PSEU</name>
<dbReference type="Proteomes" id="UP000315677">
    <property type="component" value="Unassembled WGS sequence"/>
</dbReference>
<gene>
    <name evidence="1" type="ORF">FB558_8399</name>
</gene>